<gene>
    <name evidence="1" type="ORF">GCM10022256_13870</name>
</gene>
<dbReference type="Proteomes" id="UP001501594">
    <property type="component" value="Unassembled WGS sequence"/>
</dbReference>
<keyword evidence="2" id="KW-1185">Reference proteome</keyword>
<dbReference type="Pfam" id="PF05742">
    <property type="entry name" value="TANGO2"/>
    <property type="match status" value="1"/>
</dbReference>
<comment type="caution">
    <text evidence="1">The sequence shown here is derived from an EMBL/GenBank/DDBJ whole genome shotgun (WGS) entry which is preliminary data.</text>
</comment>
<evidence type="ECO:0000313" key="1">
    <source>
        <dbReference type="EMBL" id="GAA4265775.1"/>
    </source>
</evidence>
<sequence length="259" mass="28332">MVLLARRAEGAPILVRVCTVIVSFDPDADWPVVLLGLRDEAVDRPWDPPGAWWPDLGGGVRGVHDREAGGAWLATNDQPARAAVVLNRHEEVAEPSGGYASRGVLPLAAVTGRITGPEHPRTRAFNLVSADAAHVDFTRWDGAALQTQELPRGVHLITHEGPDVSTVPRELRWRPAFEDASRPSGDLESGTWDEWLEILRDSSSLATDDPDALFRSDVIDGHHYASLSVSLLALRPDEVWLRHARLAEPGHLAGPLDWH</sequence>
<organism evidence="1 2">
    <name type="scientific">Frondihabitans peucedani</name>
    <dbReference type="NCBI Taxonomy" id="598626"/>
    <lineage>
        <taxon>Bacteria</taxon>
        <taxon>Bacillati</taxon>
        <taxon>Actinomycetota</taxon>
        <taxon>Actinomycetes</taxon>
        <taxon>Micrococcales</taxon>
        <taxon>Microbacteriaceae</taxon>
        <taxon>Frondihabitans</taxon>
    </lineage>
</organism>
<reference evidence="2" key="1">
    <citation type="journal article" date="2019" name="Int. J. Syst. Evol. Microbiol.">
        <title>The Global Catalogue of Microorganisms (GCM) 10K type strain sequencing project: providing services to taxonomists for standard genome sequencing and annotation.</title>
        <authorList>
            <consortium name="The Broad Institute Genomics Platform"/>
            <consortium name="The Broad Institute Genome Sequencing Center for Infectious Disease"/>
            <person name="Wu L."/>
            <person name="Ma J."/>
        </authorList>
    </citation>
    <scope>NUCLEOTIDE SEQUENCE [LARGE SCALE GENOMIC DNA]</scope>
    <source>
        <strain evidence="2">JCM 17442</strain>
    </source>
</reference>
<accession>A0ABP8E0Q4</accession>
<protein>
    <recommendedName>
        <fullName evidence="3">Transport and Golgi organization protein 2</fullName>
    </recommendedName>
</protein>
<proteinExistence type="predicted"/>
<evidence type="ECO:0000313" key="2">
    <source>
        <dbReference type="Proteomes" id="UP001501594"/>
    </source>
</evidence>
<dbReference type="EMBL" id="BAABAU010000001">
    <property type="protein sequence ID" value="GAA4265775.1"/>
    <property type="molecule type" value="Genomic_DNA"/>
</dbReference>
<name>A0ABP8E0Q4_9MICO</name>
<evidence type="ECO:0008006" key="3">
    <source>
        <dbReference type="Google" id="ProtNLM"/>
    </source>
</evidence>
<dbReference type="InterPro" id="IPR008551">
    <property type="entry name" value="TANGO2"/>
</dbReference>